<feature type="region of interest" description="Disordered" evidence="1">
    <location>
        <begin position="1"/>
        <end position="34"/>
    </location>
</feature>
<organism evidence="2">
    <name type="scientific">Siphoviridae sp. ctdvJ3</name>
    <dbReference type="NCBI Taxonomy" id="2827903"/>
    <lineage>
        <taxon>Viruses</taxon>
        <taxon>Duplodnaviria</taxon>
        <taxon>Heunggongvirae</taxon>
        <taxon>Uroviricota</taxon>
        <taxon>Caudoviricetes</taxon>
    </lineage>
</organism>
<evidence type="ECO:0000313" key="2">
    <source>
        <dbReference type="EMBL" id="DAF48548.1"/>
    </source>
</evidence>
<feature type="compositionally biased region" description="Basic and acidic residues" evidence="1">
    <location>
        <begin position="16"/>
        <end position="34"/>
    </location>
</feature>
<dbReference type="EMBL" id="BK032569">
    <property type="protein sequence ID" value="DAF48548.1"/>
    <property type="molecule type" value="Genomic_DNA"/>
</dbReference>
<evidence type="ECO:0000256" key="1">
    <source>
        <dbReference type="SAM" id="MobiDB-lite"/>
    </source>
</evidence>
<proteinExistence type="predicted"/>
<accession>A0A8S5SBV3</accession>
<sequence>MDKGVPDIASKVNVPRLEETAPFHQLPKGEKQTA</sequence>
<protein>
    <submittedName>
        <fullName evidence="2">Uncharacterized protein</fullName>
    </submittedName>
</protein>
<reference evidence="2" key="1">
    <citation type="journal article" date="2021" name="Proc. Natl. Acad. Sci. U.S.A.">
        <title>A Catalog of Tens of Thousands of Viruses from Human Metagenomes Reveals Hidden Associations with Chronic Diseases.</title>
        <authorList>
            <person name="Tisza M.J."/>
            <person name="Buck C.B."/>
        </authorList>
    </citation>
    <scope>NUCLEOTIDE SEQUENCE</scope>
    <source>
        <strain evidence="2">CtdvJ3</strain>
    </source>
</reference>
<name>A0A8S5SBV3_9CAUD</name>